<organism evidence="3 4">
    <name type="scientific">Lysinibacillus piscis</name>
    <dbReference type="NCBI Taxonomy" id="2518931"/>
    <lineage>
        <taxon>Bacteria</taxon>
        <taxon>Bacillati</taxon>
        <taxon>Bacillota</taxon>
        <taxon>Bacilli</taxon>
        <taxon>Bacillales</taxon>
        <taxon>Bacillaceae</taxon>
        <taxon>Lysinibacillus</taxon>
    </lineage>
</organism>
<protein>
    <recommendedName>
        <fullName evidence="2">GGDEF domain-containing protein</fullName>
    </recommendedName>
</protein>
<evidence type="ECO:0000313" key="4">
    <source>
        <dbReference type="Proteomes" id="UP001065593"/>
    </source>
</evidence>
<reference evidence="3" key="1">
    <citation type="submission" date="2022-08" db="EMBL/GenBank/DDBJ databases">
        <title>Draft genome sequence of Lysinibacillus sp. strain KH24.</title>
        <authorList>
            <person name="Kanbe H."/>
            <person name="Itoh H."/>
        </authorList>
    </citation>
    <scope>NUCLEOTIDE SEQUENCE</scope>
    <source>
        <strain evidence="3">KH24</strain>
    </source>
</reference>
<evidence type="ECO:0000259" key="2">
    <source>
        <dbReference type="PROSITE" id="PS50887"/>
    </source>
</evidence>
<evidence type="ECO:0000256" key="1">
    <source>
        <dbReference type="PROSITE-ProRule" id="PRU00339"/>
    </source>
</evidence>
<dbReference type="PANTHER" id="PTHR45138:SF9">
    <property type="entry name" value="DIGUANYLATE CYCLASE DGCM-RELATED"/>
    <property type="match status" value="1"/>
</dbReference>
<comment type="caution">
    <text evidence="3">The sequence shown here is derived from an EMBL/GenBank/DDBJ whole genome shotgun (WGS) entry which is preliminary data.</text>
</comment>
<dbReference type="InterPro" id="IPR011990">
    <property type="entry name" value="TPR-like_helical_dom_sf"/>
</dbReference>
<dbReference type="NCBIfam" id="TIGR00254">
    <property type="entry name" value="GGDEF"/>
    <property type="match status" value="1"/>
</dbReference>
<keyword evidence="1" id="KW-0802">TPR repeat</keyword>
<dbReference type="CDD" id="cd01949">
    <property type="entry name" value="GGDEF"/>
    <property type="match status" value="1"/>
</dbReference>
<dbReference type="InterPro" id="IPR000160">
    <property type="entry name" value="GGDEF_dom"/>
</dbReference>
<dbReference type="Gene3D" id="3.30.70.270">
    <property type="match status" value="1"/>
</dbReference>
<dbReference type="SMART" id="SM00267">
    <property type="entry name" value="GGDEF"/>
    <property type="match status" value="1"/>
</dbReference>
<gene>
    <name evidence="3" type="ORF">LYSBPC_01310</name>
</gene>
<dbReference type="PANTHER" id="PTHR45138">
    <property type="entry name" value="REGULATORY COMPONENTS OF SENSORY TRANSDUCTION SYSTEM"/>
    <property type="match status" value="1"/>
</dbReference>
<dbReference type="EMBL" id="BRZA01000001">
    <property type="protein sequence ID" value="GLC87004.1"/>
    <property type="molecule type" value="Genomic_DNA"/>
</dbReference>
<dbReference type="Proteomes" id="UP001065593">
    <property type="component" value="Unassembled WGS sequence"/>
</dbReference>
<dbReference type="Pfam" id="PF13424">
    <property type="entry name" value="TPR_12"/>
    <property type="match status" value="1"/>
</dbReference>
<sequence>MVKHLEQTLAELQKTIVEMRIQGRLTEALRLAKQGLLVAHELESHTDVLDLYHHNILIHYALGDIADVMGIIHEYGEYCRTYGIAKDFMHYYLIMALIYDLVGIKEKTIEMTAQSIKYAYELNDVMMLVRCYNNLCYLEVENGSLEEARKAGLLAREYNKELYKQSPQIAKLHHIQINNNLADVYILEEDYASGQALLEDTLQSDIIQHHQREAGIALFGYGLLYEKQQKLEAAVSYYKKAIQVAQTYGDDTTQKKVMRMLLNVLYQLNWRDEIFDVQRAYIELTDQMDANSLLQQVMNLEFNLQKVNLEKKALYDPLTGVLNRYFIQQEMDAWLKTVQDSKQYVAVAVLDLDKFKNFNDQYGHLLGDQVLQIFAKGLQDFLQEEDVHIIRYGGDEFIVCLCHQDKHYIKSLADQLHAYLLTLAFTQEGTHYMLKVSMGICINDQRNYEYRALFEQADGCLYQAKNNGRGRYVILEL</sequence>
<keyword evidence="4" id="KW-1185">Reference proteome</keyword>
<dbReference type="PROSITE" id="PS50887">
    <property type="entry name" value="GGDEF"/>
    <property type="match status" value="1"/>
</dbReference>
<dbReference type="SUPFAM" id="SSF48452">
    <property type="entry name" value="TPR-like"/>
    <property type="match status" value="2"/>
</dbReference>
<evidence type="ECO:0000313" key="3">
    <source>
        <dbReference type="EMBL" id="GLC87004.1"/>
    </source>
</evidence>
<dbReference type="PROSITE" id="PS50005">
    <property type="entry name" value="TPR"/>
    <property type="match status" value="1"/>
</dbReference>
<dbReference type="Pfam" id="PF00990">
    <property type="entry name" value="GGDEF"/>
    <property type="match status" value="1"/>
</dbReference>
<name>A0ABQ5NG31_9BACI</name>
<feature type="domain" description="GGDEF" evidence="2">
    <location>
        <begin position="343"/>
        <end position="477"/>
    </location>
</feature>
<dbReference type="Gene3D" id="1.25.40.10">
    <property type="entry name" value="Tetratricopeptide repeat domain"/>
    <property type="match status" value="2"/>
</dbReference>
<dbReference type="InterPro" id="IPR029787">
    <property type="entry name" value="Nucleotide_cyclase"/>
</dbReference>
<dbReference type="InterPro" id="IPR019734">
    <property type="entry name" value="TPR_rpt"/>
</dbReference>
<proteinExistence type="predicted"/>
<dbReference type="SUPFAM" id="SSF55073">
    <property type="entry name" value="Nucleotide cyclase"/>
    <property type="match status" value="1"/>
</dbReference>
<dbReference type="InterPro" id="IPR043128">
    <property type="entry name" value="Rev_trsase/Diguanyl_cyclase"/>
</dbReference>
<accession>A0ABQ5NG31</accession>
<feature type="repeat" description="TPR" evidence="1">
    <location>
        <begin position="215"/>
        <end position="248"/>
    </location>
</feature>
<dbReference type="InterPro" id="IPR050469">
    <property type="entry name" value="Diguanylate_Cyclase"/>
</dbReference>